<comment type="caution">
    <text evidence="8">The sequence shown here is derived from an EMBL/GenBank/DDBJ whole genome shotgun (WGS) entry which is preliminary data.</text>
</comment>
<sequence length="575" mass="64745">GAAPSVSRLQDDSVVENYNLTLECSVQGTPLPQVLWYKNDTLITSSSRNIRVRTRPRNLRRRKVKRPRSSTLRRRRNSSAVSRSSPWVVGRPVGGPRRRQIRRRLGEPEAPGRGSHSVATAAAEEVAGRRGKLLARRARRQGPASREPRRRPSPEIEPRHPGRRRRPNDSSSDSIASGTSSSNNKGNKRARRPEVKEKKVLVSQLTMRSATEGDAGVYKCVAKSVAGEASAQAMIRVVPPIDPHPFVDECPYAGYCLNGGTCMMFRIVGELVCQCAEGFKGQRCQEKEVYPTFNRNCQGPLKNIRHSQGRRCPRNQPAALWELLQQTLARKNKVFPWTKEQLLNWSPTHTGHAYWPRYMRPALQSTTHPHPRGSHSTAPTHSGPIPTASGLPQNPSLGLLPLHHTTKDPVVLDSLLANLDLSQVTRRREPLGHHSLTSIPPVTPHPTQTHATPHQLTTPNSPIMRKVELDTVETSQMDVLPHSPRQNEHNKGEHTHPIHYHSRTHHRHHHRQYSTDLKDRPPHSSLDDAYLPEPNESAWDQKVTEADLDWSSKAYLNTPASPVYYTMPHQENEHQ</sequence>
<feature type="compositionally biased region" description="Basic residues" evidence="5">
    <location>
        <begin position="497"/>
        <end position="512"/>
    </location>
</feature>
<accession>A0AAW0Y3A9</accession>
<gene>
    <name evidence="8" type="ORF">OTU49_017077</name>
</gene>
<evidence type="ECO:0000313" key="8">
    <source>
        <dbReference type="EMBL" id="KAK8746551.1"/>
    </source>
</evidence>
<feature type="compositionally biased region" description="Polar residues" evidence="5">
    <location>
        <begin position="363"/>
        <end position="380"/>
    </location>
</feature>
<feature type="region of interest" description="Disordered" evidence="5">
    <location>
        <begin position="480"/>
        <end position="538"/>
    </location>
</feature>
<dbReference type="Pfam" id="PF13927">
    <property type="entry name" value="Ig_3"/>
    <property type="match status" value="1"/>
</dbReference>
<dbReference type="SUPFAM" id="SSF57196">
    <property type="entry name" value="EGF/Laminin"/>
    <property type="match status" value="1"/>
</dbReference>
<dbReference type="SMART" id="SM00408">
    <property type="entry name" value="IGc2"/>
    <property type="match status" value="1"/>
</dbReference>
<feature type="compositionally biased region" description="Low complexity" evidence="5">
    <location>
        <begin position="78"/>
        <end position="95"/>
    </location>
</feature>
<keyword evidence="1" id="KW-0732">Signal</keyword>
<evidence type="ECO:0000259" key="6">
    <source>
        <dbReference type="PROSITE" id="PS50026"/>
    </source>
</evidence>
<keyword evidence="4" id="KW-0245">EGF-like domain</keyword>
<dbReference type="GO" id="GO:0030424">
    <property type="term" value="C:axon"/>
    <property type="evidence" value="ECO:0007669"/>
    <property type="project" value="TreeGrafter"/>
</dbReference>
<evidence type="ECO:0000256" key="2">
    <source>
        <dbReference type="ARBA" id="ARBA00023157"/>
    </source>
</evidence>
<feature type="compositionally biased region" description="Basic and acidic residues" evidence="5">
    <location>
        <begin position="485"/>
        <end position="496"/>
    </location>
</feature>
<dbReference type="SMART" id="SM00181">
    <property type="entry name" value="EGF"/>
    <property type="match status" value="1"/>
</dbReference>
<dbReference type="SUPFAM" id="SSF48726">
    <property type="entry name" value="Immunoglobulin"/>
    <property type="match status" value="1"/>
</dbReference>
<feature type="compositionally biased region" description="Basic and acidic residues" evidence="5">
    <location>
        <begin position="146"/>
        <end position="160"/>
    </location>
</feature>
<evidence type="ECO:0000256" key="4">
    <source>
        <dbReference type="PROSITE-ProRule" id="PRU00076"/>
    </source>
</evidence>
<feature type="compositionally biased region" description="Basic residues" evidence="5">
    <location>
        <begin position="129"/>
        <end position="140"/>
    </location>
</feature>
<feature type="domain" description="EGF-like" evidence="6">
    <location>
        <begin position="246"/>
        <end position="285"/>
    </location>
</feature>
<dbReference type="GO" id="GO:0050808">
    <property type="term" value="P:synapse organization"/>
    <property type="evidence" value="ECO:0007669"/>
    <property type="project" value="TreeGrafter"/>
</dbReference>
<feature type="region of interest" description="Disordered" evidence="5">
    <location>
        <begin position="427"/>
        <end position="462"/>
    </location>
</feature>
<dbReference type="AlphaFoldDB" id="A0AAW0Y3A9"/>
<evidence type="ECO:0000259" key="7">
    <source>
        <dbReference type="PROSITE" id="PS50835"/>
    </source>
</evidence>
<dbReference type="Gene3D" id="2.10.25.10">
    <property type="entry name" value="Laminin"/>
    <property type="match status" value="1"/>
</dbReference>
<dbReference type="GO" id="GO:0043025">
    <property type="term" value="C:neuronal cell body"/>
    <property type="evidence" value="ECO:0007669"/>
    <property type="project" value="TreeGrafter"/>
</dbReference>
<dbReference type="CDD" id="cd00054">
    <property type="entry name" value="EGF_CA"/>
    <property type="match status" value="1"/>
</dbReference>
<keyword evidence="9" id="KW-1185">Reference proteome</keyword>
<evidence type="ECO:0000313" key="9">
    <source>
        <dbReference type="Proteomes" id="UP001445076"/>
    </source>
</evidence>
<dbReference type="GO" id="GO:0007156">
    <property type="term" value="P:homophilic cell adhesion via plasma membrane adhesion molecules"/>
    <property type="evidence" value="ECO:0007669"/>
    <property type="project" value="TreeGrafter"/>
</dbReference>
<keyword evidence="3" id="KW-0393">Immunoglobulin domain</keyword>
<proteinExistence type="predicted"/>
<feature type="compositionally biased region" description="Basic and acidic residues" evidence="5">
    <location>
        <begin position="516"/>
        <end position="526"/>
    </location>
</feature>
<dbReference type="InterPro" id="IPR003599">
    <property type="entry name" value="Ig_sub"/>
</dbReference>
<feature type="compositionally biased region" description="Low complexity" evidence="5">
    <location>
        <begin position="445"/>
        <end position="459"/>
    </location>
</feature>
<evidence type="ECO:0000256" key="5">
    <source>
        <dbReference type="SAM" id="MobiDB-lite"/>
    </source>
</evidence>
<dbReference type="InterPro" id="IPR000742">
    <property type="entry name" value="EGF"/>
</dbReference>
<dbReference type="PANTHER" id="PTHR45080:SF8">
    <property type="entry name" value="IG-LIKE DOMAIN-CONTAINING PROTEIN"/>
    <property type="match status" value="1"/>
</dbReference>
<feature type="region of interest" description="Disordered" evidence="5">
    <location>
        <begin position="56"/>
        <end position="202"/>
    </location>
</feature>
<dbReference type="InterPro" id="IPR003598">
    <property type="entry name" value="Ig_sub2"/>
</dbReference>
<dbReference type="SMART" id="SM00409">
    <property type="entry name" value="IG"/>
    <property type="match status" value="1"/>
</dbReference>
<dbReference type="EMBL" id="JARKIK010000017">
    <property type="protein sequence ID" value="KAK8746551.1"/>
    <property type="molecule type" value="Genomic_DNA"/>
</dbReference>
<dbReference type="Gene3D" id="2.60.40.10">
    <property type="entry name" value="Immunoglobulins"/>
    <property type="match status" value="2"/>
</dbReference>
<dbReference type="InterPro" id="IPR036179">
    <property type="entry name" value="Ig-like_dom_sf"/>
</dbReference>
<dbReference type="InterPro" id="IPR013783">
    <property type="entry name" value="Ig-like_fold"/>
</dbReference>
<dbReference type="PROSITE" id="PS50026">
    <property type="entry name" value="EGF_3"/>
    <property type="match status" value="1"/>
</dbReference>
<dbReference type="PANTHER" id="PTHR45080">
    <property type="entry name" value="CONTACTIN 5"/>
    <property type="match status" value="1"/>
</dbReference>
<dbReference type="PROSITE" id="PS50835">
    <property type="entry name" value="IG_LIKE"/>
    <property type="match status" value="1"/>
</dbReference>
<feature type="non-terminal residue" evidence="8">
    <location>
        <position position="1"/>
    </location>
</feature>
<dbReference type="GO" id="GO:0008046">
    <property type="term" value="F:axon guidance receptor activity"/>
    <property type="evidence" value="ECO:0007669"/>
    <property type="project" value="TreeGrafter"/>
</dbReference>
<dbReference type="Proteomes" id="UP001445076">
    <property type="component" value="Unassembled WGS sequence"/>
</dbReference>
<evidence type="ECO:0000256" key="3">
    <source>
        <dbReference type="ARBA" id="ARBA00023319"/>
    </source>
</evidence>
<feature type="compositionally biased region" description="Low complexity" evidence="5">
    <location>
        <begin position="169"/>
        <end position="185"/>
    </location>
</feature>
<feature type="domain" description="Ig-like" evidence="7">
    <location>
        <begin position="4"/>
        <end position="236"/>
    </location>
</feature>
<comment type="caution">
    <text evidence="4">Lacks conserved residue(s) required for the propagation of feature annotation.</text>
</comment>
<dbReference type="PROSITE" id="PS00022">
    <property type="entry name" value="EGF_1"/>
    <property type="match status" value="1"/>
</dbReference>
<dbReference type="InterPro" id="IPR050958">
    <property type="entry name" value="Cell_Adh-Cytoskel_Orgn"/>
</dbReference>
<feature type="disulfide bond" evidence="4">
    <location>
        <begin position="275"/>
        <end position="284"/>
    </location>
</feature>
<feature type="compositionally biased region" description="Basic residues" evidence="5">
    <location>
        <begin position="56"/>
        <end position="77"/>
    </location>
</feature>
<evidence type="ECO:0000256" key="1">
    <source>
        <dbReference type="ARBA" id="ARBA00022729"/>
    </source>
</evidence>
<name>A0AAW0Y3A9_CHEQU</name>
<dbReference type="GO" id="GO:0005886">
    <property type="term" value="C:plasma membrane"/>
    <property type="evidence" value="ECO:0007669"/>
    <property type="project" value="TreeGrafter"/>
</dbReference>
<dbReference type="InterPro" id="IPR007110">
    <property type="entry name" value="Ig-like_dom"/>
</dbReference>
<protein>
    <submittedName>
        <fullName evidence="8">Uncharacterized protein</fullName>
    </submittedName>
</protein>
<feature type="disulfide bond" evidence="4">
    <location>
        <begin position="256"/>
        <end position="273"/>
    </location>
</feature>
<keyword evidence="2 4" id="KW-1015">Disulfide bond</keyword>
<dbReference type="PROSITE" id="PS01186">
    <property type="entry name" value="EGF_2"/>
    <property type="match status" value="1"/>
</dbReference>
<organism evidence="8 9">
    <name type="scientific">Cherax quadricarinatus</name>
    <name type="common">Australian red claw crayfish</name>
    <dbReference type="NCBI Taxonomy" id="27406"/>
    <lineage>
        <taxon>Eukaryota</taxon>
        <taxon>Metazoa</taxon>
        <taxon>Ecdysozoa</taxon>
        <taxon>Arthropoda</taxon>
        <taxon>Crustacea</taxon>
        <taxon>Multicrustacea</taxon>
        <taxon>Malacostraca</taxon>
        <taxon>Eumalacostraca</taxon>
        <taxon>Eucarida</taxon>
        <taxon>Decapoda</taxon>
        <taxon>Pleocyemata</taxon>
        <taxon>Astacidea</taxon>
        <taxon>Parastacoidea</taxon>
        <taxon>Parastacidae</taxon>
        <taxon>Cherax</taxon>
    </lineage>
</organism>
<feature type="region of interest" description="Disordered" evidence="5">
    <location>
        <begin position="363"/>
        <end position="395"/>
    </location>
</feature>
<reference evidence="8 9" key="1">
    <citation type="journal article" date="2024" name="BMC Genomics">
        <title>Genome assembly of redclaw crayfish (Cherax quadricarinatus) provides insights into its immune adaptation and hypoxia tolerance.</title>
        <authorList>
            <person name="Liu Z."/>
            <person name="Zheng J."/>
            <person name="Li H."/>
            <person name="Fang K."/>
            <person name="Wang S."/>
            <person name="He J."/>
            <person name="Zhou D."/>
            <person name="Weng S."/>
            <person name="Chi M."/>
            <person name="Gu Z."/>
            <person name="He J."/>
            <person name="Li F."/>
            <person name="Wang M."/>
        </authorList>
    </citation>
    <scope>NUCLEOTIDE SEQUENCE [LARGE SCALE GENOMIC DNA]</scope>
    <source>
        <strain evidence="8">ZL_2023a</strain>
    </source>
</reference>